<dbReference type="Proteomes" id="UP000789831">
    <property type="component" value="Unassembled WGS sequence"/>
</dbReference>
<reference evidence="3" key="1">
    <citation type="submission" date="2021-06" db="EMBL/GenBank/DDBJ databases">
        <authorList>
            <person name="Kallberg Y."/>
            <person name="Tangrot J."/>
            <person name="Rosling A."/>
        </authorList>
    </citation>
    <scope>NUCLEOTIDE SEQUENCE</scope>
    <source>
        <strain evidence="3">MT106</strain>
    </source>
</reference>
<feature type="compositionally biased region" description="Basic residues" evidence="1">
    <location>
        <begin position="71"/>
        <end position="80"/>
    </location>
</feature>
<keyword evidence="4" id="KW-1185">Reference proteome</keyword>
<dbReference type="SUPFAM" id="SSF82153">
    <property type="entry name" value="FAS1 domain"/>
    <property type="match status" value="2"/>
</dbReference>
<evidence type="ECO:0000313" key="4">
    <source>
        <dbReference type="Proteomes" id="UP000789831"/>
    </source>
</evidence>
<dbReference type="InterPro" id="IPR050904">
    <property type="entry name" value="Adhesion/Biosynth-related"/>
</dbReference>
<feature type="domain" description="FAS1" evidence="2">
    <location>
        <begin position="226"/>
        <end position="415"/>
    </location>
</feature>
<dbReference type="GO" id="GO:0031012">
    <property type="term" value="C:extracellular matrix"/>
    <property type="evidence" value="ECO:0007669"/>
    <property type="project" value="TreeGrafter"/>
</dbReference>
<accession>A0A9N9CHC8</accession>
<dbReference type="PROSITE" id="PS50213">
    <property type="entry name" value="FAS1"/>
    <property type="match status" value="2"/>
</dbReference>
<dbReference type="GO" id="GO:0007155">
    <property type="term" value="P:cell adhesion"/>
    <property type="evidence" value="ECO:0007669"/>
    <property type="project" value="TreeGrafter"/>
</dbReference>
<comment type="caution">
    <text evidence="3">The sequence shown here is derived from an EMBL/GenBank/DDBJ whole genome shotgun (WGS) entry which is preliminary data.</text>
</comment>
<evidence type="ECO:0000259" key="2">
    <source>
        <dbReference type="PROSITE" id="PS50213"/>
    </source>
</evidence>
<evidence type="ECO:0000256" key="1">
    <source>
        <dbReference type="SAM" id="MobiDB-lite"/>
    </source>
</evidence>
<dbReference type="Gene3D" id="2.30.180.10">
    <property type="entry name" value="FAS1 domain"/>
    <property type="match status" value="2"/>
</dbReference>
<feature type="region of interest" description="Disordered" evidence="1">
    <location>
        <begin position="67"/>
        <end position="87"/>
    </location>
</feature>
<dbReference type="GO" id="GO:0050839">
    <property type="term" value="F:cell adhesion molecule binding"/>
    <property type="evidence" value="ECO:0007669"/>
    <property type="project" value="TreeGrafter"/>
</dbReference>
<dbReference type="InterPro" id="IPR036378">
    <property type="entry name" value="FAS1_dom_sf"/>
</dbReference>
<name>A0A9N9CHC8_9GLOM</name>
<dbReference type="GO" id="GO:0005615">
    <property type="term" value="C:extracellular space"/>
    <property type="evidence" value="ECO:0007669"/>
    <property type="project" value="TreeGrafter"/>
</dbReference>
<feature type="domain" description="FAS1" evidence="2">
    <location>
        <begin position="80"/>
        <end position="222"/>
    </location>
</feature>
<dbReference type="PANTHER" id="PTHR10900">
    <property type="entry name" value="PERIOSTIN-RELATED"/>
    <property type="match status" value="1"/>
</dbReference>
<protein>
    <submittedName>
        <fullName evidence="3">11033_t:CDS:1</fullName>
    </submittedName>
</protein>
<dbReference type="SMART" id="SM00554">
    <property type="entry name" value="FAS1"/>
    <property type="match status" value="2"/>
</dbReference>
<organism evidence="3 4">
    <name type="scientific">Ambispora gerdemannii</name>
    <dbReference type="NCBI Taxonomy" id="144530"/>
    <lineage>
        <taxon>Eukaryota</taxon>
        <taxon>Fungi</taxon>
        <taxon>Fungi incertae sedis</taxon>
        <taxon>Mucoromycota</taxon>
        <taxon>Glomeromycotina</taxon>
        <taxon>Glomeromycetes</taxon>
        <taxon>Archaeosporales</taxon>
        <taxon>Ambisporaceae</taxon>
        <taxon>Ambispora</taxon>
    </lineage>
</organism>
<dbReference type="EMBL" id="CAJVPL010002121">
    <property type="protein sequence ID" value="CAG8600110.1"/>
    <property type="molecule type" value="Genomic_DNA"/>
</dbReference>
<dbReference type="AlphaFoldDB" id="A0A9N9CHC8"/>
<dbReference type="Pfam" id="PF02469">
    <property type="entry name" value="Fasciclin"/>
    <property type="match status" value="3"/>
</dbReference>
<proteinExistence type="predicted"/>
<sequence length="439" mass="48735">MYTLGEIKCRKNVTNTDNPVSEIQNSEIDIATYAIVLLATTTTTIVSAGLVSHLNWKHKNIVNDHHYDSSKHHKTHRQKPALKNDDHNIDDDVETMIDITESFLKGTISSAINGNDNDDIGNFLTVFAPVDSAFEHVKTWPSKEIIRKLILYHVVPKTLCSYLVRTSRVLNSSYIEPGLNDEPQKLRVGVFWGNRVFINLAKVLDFNSRASNGLLHTIGDVLLPPPNVLIESFLFPNYYSTFTSAIQKVGIADIFESDKAFTAFIPTNAAFALLGQRTLFRLFSPCGEKDLKKLLLNHISAELAYSSDWVVTDGDIDNTKSSVKGYGGNGCGDRGHGGDGCGCYGCNGHPHKSHGPPKRHRGHFKLKSYQGSVINVDTVQFGDQYLRVKVNDEANILIMDVLGQNGVVHVIDHVLFPDDFQLSETTEVEDLINRPCVIS</sequence>
<gene>
    <name evidence="3" type="ORF">AGERDE_LOCUS9059</name>
</gene>
<dbReference type="PANTHER" id="PTHR10900:SF77">
    <property type="entry name" value="FI19380P1"/>
    <property type="match status" value="1"/>
</dbReference>
<dbReference type="GO" id="GO:0030198">
    <property type="term" value="P:extracellular matrix organization"/>
    <property type="evidence" value="ECO:0007669"/>
    <property type="project" value="TreeGrafter"/>
</dbReference>
<dbReference type="OrthoDB" id="7700931at2759"/>
<evidence type="ECO:0000313" key="3">
    <source>
        <dbReference type="EMBL" id="CAG8600110.1"/>
    </source>
</evidence>
<dbReference type="InterPro" id="IPR000782">
    <property type="entry name" value="FAS1_domain"/>
</dbReference>